<protein>
    <submittedName>
        <fullName evidence="1">Uncharacterized protein</fullName>
    </submittedName>
</protein>
<reference evidence="1 2" key="1">
    <citation type="submission" date="2014-12" db="EMBL/GenBank/DDBJ databases">
        <title>Genome sequencing of Chryseobacterium taiwanense TPW19.</title>
        <authorList>
            <person name="Tan P.W."/>
            <person name="Chan K.-G."/>
        </authorList>
    </citation>
    <scope>NUCLEOTIDE SEQUENCE [LARGE SCALE GENOMIC DNA]</scope>
    <source>
        <strain evidence="1 2">TPW19</strain>
    </source>
</reference>
<gene>
    <name evidence="1" type="ORF">RM51_11495</name>
</gene>
<accession>A0A0B4D7Y9</accession>
<dbReference type="Proteomes" id="UP000031167">
    <property type="component" value="Unassembled WGS sequence"/>
</dbReference>
<dbReference type="STRING" id="363331.RM51_11495"/>
<evidence type="ECO:0000313" key="2">
    <source>
        <dbReference type="Proteomes" id="UP000031167"/>
    </source>
</evidence>
<dbReference type="AlphaFoldDB" id="A0A0B4D7Y9"/>
<keyword evidence="2" id="KW-1185">Reference proteome</keyword>
<proteinExistence type="predicted"/>
<evidence type="ECO:0000313" key="1">
    <source>
        <dbReference type="EMBL" id="KIC62796.1"/>
    </source>
</evidence>
<organism evidence="1 2">
    <name type="scientific">Chryseobacterium taiwanense</name>
    <dbReference type="NCBI Taxonomy" id="363331"/>
    <lineage>
        <taxon>Bacteria</taxon>
        <taxon>Pseudomonadati</taxon>
        <taxon>Bacteroidota</taxon>
        <taxon>Flavobacteriia</taxon>
        <taxon>Flavobacteriales</taxon>
        <taxon>Weeksellaceae</taxon>
        <taxon>Chryseobacterium group</taxon>
        <taxon>Chryseobacterium</taxon>
    </lineage>
</organism>
<name>A0A0B4D7Y9_9FLAO</name>
<dbReference type="OrthoDB" id="2972467at2"/>
<dbReference type="EMBL" id="JWTA01000008">
    <property type="protein sequence ID" value="KIC62796.1"/>
    <property type="molecule type" value="Genomic_DNA"/>
</dbReference>
<comment type="caution">
    <text evidence="1">The sequence shown here is derived from an EMBL/GenBank/DDBJ whole genome shotgun (WGS) entry which is preliminary data.</text>
</comment>
<sequence length="99" mass="10685">MLAPYAFGGHVLKDGTHTENVHSHPSIGDYAPSGFAVLFPNGQPSYGINPFHGKGGDKGNPQTNGLTRYLYSPSLVKSVGRGYVQYDDKNAIYKGKTKK</sequence>